<organism evidence="2">
    <name type="scientific">Spodoptera frugiperda</name>
    <name type="common">Fall armyworm</name>
    <dbReference type="NCBI Taxonomy" id="7108"/>
    <lineage>
        <taxon>Eukaryota</taxon>
        <taxon>Metazoa</taxon>
        <taxon>Ecdysozoa</taxon>
        <taxon>Arthropoda</taxon>
        <taxon>Hexapoda</taxon>
        <taxon>Insecta</taxon>
        <taxon>Pterygota</taxon>
        <taxon>Neoptera</taxon>
        <taxon>Endopterygota</taxon>
        <taxon>Lepidoptera</taxon>
        <taxon>Glossata</taxon>
        <taxon>Ditrysia</taxon>
        <taxon>Noctuoidea</taxon>
        <taxon>Noctuidae</taxon>
        <taxon>Amphipyrinae</taxon>
        <taxon>Spodoptera</taxon>
    </lineage>
</organism>
<sequence>MSQTQDDCSRIGRGERESVRLLLTKNHSIPVPDFRVGVPLRFCAAGPKLKTERGRRMPTEDDGPTGRTNPHYSYRVENIAMTMPRPEYDFSSQIKETSIKTTFTPAQSIMNLNPNYT</sequence>
<evidence type="ECO:0000313" key="2">
    <source>
        <dbReference type="EMBL" id="SOQ59541.1"/>
    </source>
</evidence>
<feature type="compositionally biased region" description="Basic and acidic residues" evidence="1">
    <location>
        <begin position="49"/>
        <end position="59"/>
    </location>
</feature>
<evidence type="ECO:0000256" key="1">
    <source>
        <dbReference type="SAM" id="MobiDB-lite"/>
    </source>
</evidence>
<name>A0A2H1X2J1_SPOFR</name>
<accession>A0A2H1X2J1</accession>
<dbReference type="EMBL" id="ODYU01012973">
    <property type="protein sequence ID" value="SOQ59541.1"/>
    <property type="molecule type" value="Genomic_DNA"/>
</dbReference>
<gene>
    <name evidence="2" type="ORF">SFRICE_016984</name>
</gene>
<dbReference type="AlphaFoldDB" id="A0A2H1X2J1"/>
<proteinExistence type="predicted"/>
<reference evidence="2" key="1">
    <citation type="submission" date="2016-07" db="EMBL/GenBank/DDBJ databases">
        <authorList>
            <person name="Bretaudeau A."/>
        </authorList>
    </citation>
    <scope>NUCLEOTIDE SEQUENCE</scope>
    <source>
        <strain evidence="2">Rice</strain>
        <tissue evidence="2">Whole body</tissue>
    </source>
</reference>
<protein>
    <submittedName>
        <fullName evidence="2">SFRICE_016984</fullName>
    </submittedName>
</protein>
<feature type="region of interest" description="Disordered" evidence="1">
    <location>
        <begin position="49"/>
        <end position="72"/>
    </location>
</feature>